<keyword evidence="1" id="KW-0472">Membrane</keyword>
<dbReference type="Proteomes" id="UP001479436">
    <property type="component" value="Unassembled WGS sequence"/>
</dbReference>
<sequence length="110" mass="12579">MLISVFGVPGLTHAIGWGWGFAIIGISLGYFIVLDFVKVFMFRIWSFELTARLWPTSARRRKLAERKVQKELLTRVAINTEKVRTVVRAIGAISLLRQGRNNEKVTVEVY</sequence>
<accession>A0ABR2X0C0</accession>
<feature type="transmembrane region" description="Helical" evidence="1">
    <location>
        <begin position="14"/>
        <end position="37"/>
    </location>
</feature>
<evidence type="ECO:0000313" key="2">
    <source>
        <dbReference type="EMBL" id="KAK9767225.1"/>
    </source>
</evidence>
<keyword evidence="1" id="KW-0812">Transmembrane</keyword>
<keyword evidence="1" id="KW-1133">Transmembrane helix</keyword>
<dbReference type="EMBL" id="JASJQH010000092">
    <property type="protein sequence ID" value="KAK9767225.1"/>
    <property type="molecule type" value="Genomic_DNA"/>
</dbReference>
<evidence type="ECO:0000256" key="1">
    <source>
        <dbReference type="SAM" id="Phobius"/>
    </source>
</evidence>
<protein>
    <submittedName>
        <fullName evidence="2">Uncharacterized protein</fullName>
    </submittedName>
</protein>
<proteinExistence type="predicted"/>
<evidence type="ECO:0000313" key="3">
    <source>
        <dbReference type="Proteomes" id="UP001479436"/>
    </source>
</evidence>
<comment type="caution">
    <text evidence="2">The sequence shown here is derived from an EMBL/GenBank/DDBJ whole genome shotgun (WGS) entry which is preliminary data.</text>
</comment>
<keyword evidence="3" id="KW-1185">Reference proteome</keyword>
<reference evidence="2 3" key="1">
    <citation type="submission" date="2023-04" db="EMBL/GenBank/DDBJ databases">
        <title>Genome of Basidiobolus ranarum AG-B5.</title>
        <authorList>
            <person name="Stajich J.E."/>
            <person name="Carter-House D."/>
            <person name="Gryganskyi A."/>
        </authorList>
    </citation>
    <scope>NUCLEOTIDE SEQUENCE [LARGE SCALE GENOMIC DNA]</scope>
    <source>
        <strain evidence="2 3">AG-B5</strain>
    </source>
</reference>
<name>A0ABR2X0C0_9FUNG</name>
<gene>
    <name evidence="2" type="ORF">K7432_003148</name>
</gene>
<organism evidence="2 3">
    <name type="scientific">Basidiobolus ranarum</name>
    <dbReference type="NCBI Taxonomy" id="34480"/>
    <lineage>
        <taxon>Eukaryota</taxon>
        <taxon>Fungi</taxon>
        <taxon>Fungi incertae sedis</taxon>
        <taxon>Zoopagomycota</taxon>
        <taxon>Entomophthoromycotina</taxon>
        <taxon>Basidiobolomycetes</taxon>
        <taxon>Basidiobolales</taxon>
        <taxon>Basidiobolaceae</taxon>
        <taxon>Basidiobolus</taxon>
    </lineage>
</organism>